<dbReference type="InterPro" id="IPR011004">
    <property type="entry name" value="Trimer_LpxA-like_sf"/>
</dbReference>
<accession>A0A7J4Y1Y8</accession>
<dbReference type="CDD" id="cd04647">
    <property type="entry name" value="LbH_MAT_like"/>
    <property type="match status" value="1"/>
</dbReference>
<evidence type="ECO:0000256" key="1">
    <source>
        <dbReference type="ARBA" id="ARBA00022679"/>
    </source>
</evidence>
<proteinExistence type="predicted"/>
<keyword evidence="3 4" id="KW-0012">Acyltransferase</keyword>
<dbReference type="GO" id="GO:0016746">
    <property type="term" value="F:acyltransferase activity"/>
    <property type="evidence" value="ECO:0007669"/>
    <property type="project" value="UniProtKB-KW"/>
</dbReference>
<dbReference type="Pfam" id="PF00132">
    <property type="entry name" value="Hexapep"/>
    <property type="match status" value="1"/>
</dbReference>
<keyword evidence="2" id="KW-0677">Repeat</keyword>
<dbReference type="AlphaFoldDB" id="A0A7J4Y1Y8"/>
<comment type="caution">
    <text evidence="4">The sequence shown here is derived from an EMBL/GenBank/DDBJ whole genome shotgun (WGS) entry which is preliminary data.</text>
</comment>
<gene>
    <name evidence="4" type="ORF">F3B90_04455</name>
</gene>
<evidence type="ECO:0000313" key="5">
    <source>
        <dbReference type="Proteomes" id="UP000424805"/>
    </source>
</evidence>
<dbReference type="PROSITE" id="PS00101">
    <property type="entry name" value="HEXAPEP_TRANSFERASES"/>
    <property type="match status" value="1"/>
</dbReference>
<evidence type="ECO:0000256" key="3">
    <source>
        <dbReference type="ARBA" id="ARBA00023315"/>
    </source>
</evidence>
<dbReference type="EMBL" id="VWFP01000003">
    <property type="protein sequence ID" value="KAA4629395.1"/>
    <property type="molecule type" value="Genomic_DNA"/>
</dbReference>
<dbReference type="InterPro" id="IPR001451">
    <property type="entry name" value="Hexapep"/>
</dbReference>
<protein>
    <submittedName>
        <fullName evidence="4">Acyltransferase</fullName>
    </submittedName>
</protein>
<organism evidence="4 5">
    <name type="scientific">Bacteroides ovatus</name>
    <dbReference type="NCBI Taxonomy" id="28116"/>
    <lineage>
        <taxon>Bacteria</taxon>
        <taxon>Pseudomonadati</taxon>
        <taxon>Bacteroidota</taxon>
        <taxon>Bacteroidia</taxon>
        <taxon>Bacteroidales</taxon>
        <taxon>Bacteroidaceae</taxon>
        <taxon>Bacteroides</taxon>
    </lineage>
</organism>
<dbReference type="SUPFAM" id="SSF51161">
    <property type="entry name" value="Trimeric LpxA-like enzymes"/>
    <property type="match status" value="1"/>
</dbReference>
<dbReference type="InterPro" id="IPR051159">
    <property type="entry name" value="Hexapeptide_acetyltransf"/>
</dbReference>
<sequence>MMLSFIVGIYRKYQEYVHPGIYVTRHGILYREKGCKYQVSPLHKLMVGKVWTGKIPSQEKGRLLLHTGSELIVKGNFDVVGSTVEVLPGGRLILGSGYINFHSKLHCFHHIEVGNQVLISENVIIRDSDNHQIIGGNKMSAPIIIKDNVWIGMSAIILKGVTIGEGAIVAAGAVVTRDVPAHAIVAGVPAKVIKENAFYTV</sequence>
<reference evidence="4 5" key="1">
    <citation type="journal article" date="2019" name="Nat. Med.">
        <title>A library of human gut bacterial isolates paired with longitudinal multiomics data enables mechanistic microbiome research.</title>
        <authorList>
            <person name="Poyet M."/>
            <person name="Groussin M."/>
            <person name="Gibbons S.M."/>
            <person name="Avila-Pacheco J."/>
            <person name="Jiang X."/>
            <person name="Kearney S.M."/>
            <person name="Perrotta A.R."/>
            <person name="Berdy B."/>
            <person name="Zhao S."/>
            <person name="Lieberman T.D."/>
            <person name="Swanson P.K."/>
            <person name="Smith M."/>
            <person name="Roesemann S."/>
            <person name="Alexander J.E."/>
            <person name="Rich S.A."/>
            <person name="Livny J."/>
            <person name="Vlamakis H."/>
            <person name="Clish C."/>
            <person name="Bullock K."/>
            <person name="Deik A."/>
            <person name="Scott J."/>
            <person name="Pierce K.A."/>
            <person name="Xavier R.J."/>
            <person name="Alm E.J."/>
        </authorList>
    </citation>
    <scope>NUCLEOTIDE SEQUENCE [LARGE SCALE GENOMIC DNA]</scope>
    <source>
        <strain evidence="4 5">BIOML-A15</strain>
    </source>
</reference>
<dbReference type="PANTHER" id="PTHR23416">
    <property type="entry name" value="SIALIC ACID SYNTHASE-RELATED"/>
    <property type="match status" value="1"/>
</dbReference>
<keyword evidence="1 4" id="KW-0808">Transferase</keyword>
<dbReference type="Gene3D" id="2.160.10.10">
    <property type="entry name" value="Hexapeptide repeat proteins"/>
    <property type="match status" value="1"/>
</dbReference>
<evidence type="ECO:0000313" key="4">
    <source>
        <dbReference type="EMBL" id="KAA4629395.1"/>
    </source>
</evidence>
<dbReference type="RefSeq" id="WP_149964021.1">
    <property type="nucleotide sequence ID" value="NZ_CP134818.1"/>
</dbReference>
<dbReference type="Proteomes" id="UP000424805">
    <property type="component" value="Unassembled WGS sequence"/>
</dbReference>
<dbReference type="InterPro" id="IPR018357">
    <property type="entry name" value="Hexapep_transf_CS"/>
</dbReference>
<name>A0A7J4Y1Y8_BACOV</name>
<evidence type="ECO:0000256" key="2">
    <source>
        <dbReference type="ARBA" id="ARBA00022737"/>
    </source>
</evidence>